<dbReference type="InterPro" id="IPR040612">
    <property type="entry name" value="ArsA_HSP20-like"/>
</dbReference>
<dbReference type="Gene3D" id="2.60.40.790">
    <property type="match status" value="1"/>
</dbReference>
<comment type="caution">
    <text evidence="4">The sequence shown here is derived from an EMBL/GenBank/DDBJ whole genome shotgun (WGS) entry which is preliminary data.</text>
</comment>
<proteinExistence type="inferred from homology"/>
<dbReference type="OrthoDB" id="9780677at2"/>
<gene>
    <name evidence="4" type="ORF">D5H78_06415</name>
</gene>
<dbReference type="Pfam" id="PF17886">
    <property type="entry name" value="ArsA_HSP20"/>
    <property type="match status" value="1"/>
</dbReference>
<evidence type="ECO:0000256" key="1">
    <source>
        <dbReference type="ARBA" id="ARBA00011040"/>
    </source>
</evidence>
<evidence type="ECO:0000313" key="4">
    <source>
        <dbReference type="EMBL" id="RJK96883.1"/>
    </source>
</evidence>
<dbReference type="AlphaFoldDB" id="A0A3A3Z125"/>
<accession>A0A3A3Z125</accession>
<dbReference type="Gene3D" id="3.40.50.300">
    <property type="entry name" value="P-loop containing nucleotide triphosphate hydrolases"/>
    <property type="match status" value="1"/>
</dbReference>
<dbReference type="EMBL" id="QZEZ01000002">
    <property type="protein sequence ID" value="RJK96883.1"/>
    <property type="molecule type" value="Genomic_DNA"/>
</dbReference>
<organism evidence="4 5">
    <name type="scientific">Vallicoccus soli</name>
    <dbReference type="NCBI Taxonomy" id="2339232"/>
    <lineage>
        <taxon>Bacteria</taxon>
        <taxon>Bacillati</taxon>
        <taxon>Actinomycetota</taxon>
        <taxon>Actinomycetes</taxon>
        <taxon>Motilibacterales</taxon>
        <taxon>Vallicoccaceae</taxon>
        <taxon>Vallicoccus</taxon>
    </lineage>
</organism>
<feature type="chain" id="PRO_5039124779" evidence="2">
    <location>
        <begin position="21"/>
        <end position="346"/>
    </location>
</feature>
<name>A0A3A3Z125_9ACTN</name>
<dbReference type="InterPro" id="IPR008978">
    <property type="entry name" value="HSP20-like_chaperone"/>
</dbReference>
<keyword evidence="2" id="KW-0732">Signal</keyword>
<evidence type="ECO:0000313" key="5">
    <source>
        <dbReference type="Proteomes" id="UP000265614"/>
    </source>
</evidence>
<feature type="signal peptide" evidence="2">
    <location>
        <begin position="1"/>
        <end position="20"/>
    </location>
</feature>
<evidence type="ECO:0000259" key="3">
    <source>
        <dbReference type="Pfam" id="PF17886"/>
    </source>
</evidence>
<dbReference type="SUPFAM" id="SSF52540">
    <property type="entry name" value="P-loop containing nucleoside triphosphate hydrolases"/>
    <property type="match status" value="1"/>
</dbReference>
<evidence type="ECO:0000256" key="2">
    <source>
        <dbReference type="SAM" id="SignalP"/>
    </source>
</evidence>
<feature type="domain" description="ArsA HSP20-like" evidence="3">
    <location>
        <begin position="275"/>
        <end position="336"/>
    </location>
</feature>
<keyword evidence="5" id="KW-1185">Reference proteome</keyword>
<comment type="similarity">
    <text evidence="1">Belongs to the arsA ATPase family.</text>
</comment>
<dbReference type="InterPro" id="IPR027417">
    <property type="entry name" value="P-loop_NTPase"/>
</dbReference>
<protein>
    <submittedName>
        <fullName evidence="4">ArsA family ATPase</fullName>
    </submittedName>
</protein>
<reference evidence="4 5" key="1">
    <citation type="submission" date="2018-09" db="EMBL/GenBank/DDBJ databases">
        <title>YIM 75000 draft genome.</title>
        <authorList>
            <person name="Tang S."/>
            <person name="Feng Y."/>
        </authorList>
    </citation>
    <scope>NUCLEOTIDE SEQUENCE [LARGE SCALE GENOMIC DNA]</scope>
    <source>
        <strain evidence="4 5">YIM 75000</strain>
    </source>
</reference>
<dbReference type="Proteomes" id="UP000265614">
    <property type="component" value="Unassembled WGS sequence"/>
</dbReference>
<dbReference type="RefSeq" id="WP_119949599.1">
    <property type="nucleotide sequence ID" value="NZ_QZEZ01000002.1"/>
</dbReference>
<sequence>MRALLLTGSGGAGTSTLARAAAARARAEGADARLLAAPPDAAPGAAAWADVLAVGAALTGVPVPAGLGPEELPALPLTEDVRLLLALAAALDGAGDLVVADLGPLPAARRLLALPGALAGWVDALAPVDARLARALAARGPGALEALDRLRRALDAPDLPARSSLRVVVRPEAAAVDEALAALPALALLGHPAQRLVASRVAPGGGDDLWRHAVAAQHAEQVRRLRDAAPVPVDVAPWAPRPPADAAALAALGAQALPGVLDAPAPPLVVEPAGEGYVLRLALPLARRDDLLLGRVEDDLVLALGALRRRLPLPAALRRCTVEGAALRGGELTVRFRPDPALWRTA</sequence>